<dbReference type="Proteomes" id="UP000216752">
    <property type="component" value="Chromosome"/>
</dbReference>
<dbReference type="Gene3D" id="3.90.180.10">
    <property type="entry name" value="Medium-chain alcohol dehydrogenases, catalytic domain"/>
    <property type="match status" value="1"/>
</dbReference>
<keyword evidence="3" id="KW-0479">Metal-binding</keyword>
<dbReference type="Pfam" id="PF00107">
    <property type="entry name" value="ADH_zinc_N"/>
    <property type="match status" value="1"/>
</dbReference>
<dbReference type="GO" id="GO:0016491">
    <property type="term" value="F:oxidoreductase activity"/>
    <property type="evidence" value="ECO:0007669"/>
    <property type="project" value="UniProtKB-KW"/>
</dbReference>
<evidence type="ECO:0000313" key="8">
    <source>
        <dbReference type="EMBL" id="XFO64570.1"/>
    </source>
</evidence>
<feature type="domain" description="Alcohol dehydrogenase-like N-terminal" evidence="7">
    <location>
        <begin position="23"/>
        <end position="120"/>
    </location>
</feature>
<evidence type="ECO:0000256" key="2">
    <source>
        <dbReference type="ARBA" id="ARBA00008072"/>
    </source>
</evidence>
<comment type="similarity">
    <text evidence="2">Belongs to the zinc-containing alcohol dehydrogenase family.</text>
</comment>
<name>A0ABZ3IFW3_9FIRM</name>
<dbReference type="SUPFAM" id="SSF51735">
    <property type="entry name" value="NAD(P)-binding Rossmann-fold domains"/>
    <property type="match status" value="1"/>
</dbReference>
<dbReference type="InterPro" id="IPR011032">
    <property type="entry name" value="GroES-like_sf"/>
</dbReference>
<reference evidence="8" key="1">
    <citation type="submission" date="2024-05" db="EMBL/GenBank/DDBJ databases">
        <title>Isolation and characterization of Sporomusa carbonis sp. nov., a carboxydotrophic hydrogenogen in the genus of Sporomusa isolated from a charcoal burning pile.</title>
        <authorList>
            <person name="Boeer T."/>
            <person name="Rosenbaum F."/>
            <person name="Eysell L."/>
            <person name="Mueller V."/>
            <person name="Daniel R."/>
            <person name="Poehlein A."/>
        </authorList>
    </citation>
    <scope>NUCLEOTIDE SEQUENCE [LARGE SCALE GENOMIC DNA]</scope>
    <source>
        <strain evidence="8">DSM 10669</strain>
    </source>
</reference>
<dbReference type="SUPFAM" id="SSF50129">
    <property type="entry name" value="GroES-like"/>
    <property type="match status" value="1"/>
</dbReference>
<proteinExistence type="inferred from homology"/>
<evidence type="ECO:0000259" key="7">
    <source>
        <dbReference type="Pfam" id="PF08240"/>
    </source>
</evidence>
<comment type="cofactor">
    <cofactor evidence="1">
        <name>Zn(2+)</name>
        <dbReference type="ChEBI" id="CHEBI:29105"/>
    </cofactor>
</comment>
<dbReference type="InterPro" id="IPR013149">
    <property type="entry name" value="ADH-like_C"/>
</dbReference>
<keyword evidence="5 8" id="KW-0560">Oxidoreductase</keyword>
<keyword evidence="4" id="KW-0862">Zinc</keyword>
<dbReference type="Pfam" id="PF08240">
    <property type="entry name" value="ADH_N"/>
    <property type="match status" value="1"/>
</dbReference>
<accession>A0ABZ3IFW3</accession>
<organism evidence="8 9">
    <name type="scientific">Sporomusa silvacetica DSM 10669</name>
    <dbReference type="NCBI Taxonomy" id="1123289"/>
    <lineage>
        <taxon>Bacteria</taxon>
        <taxon>Bacillati</taxon>
        <taxon>Bacillota</taxon>
        <taxon>Negativicutes</taxon>
        <taxon>Selenomonadales</taxon>
        <taxon>Sporomusaceae</taxon>
        <taxon>Sporomusa</taxon>
    </lineage>
</organism>
<evidence type="ECO:0000256" key="4">
    <source>
        <dbReference type="ARBA" id="ARBA00022833"/>
    </source>
</evidence>
<evidence type="ECO:0000259" key="6">
    <source>
        <dbReference type="Pfam" id="PF00107"/>
    </source>
</evidence>
<evidence type="ECO:0000256" key="1">
    <source>
        <dbReference type="ARBA" id="ARBA00001947"/>
    </source>
</evidence>
<evidence type="ECO:0000256" key="3">
    <source>
        <dbReference type="ARBA" id="ARBA00022723"/>
    </source>
</evidence>
<protein>
    <submittedName>
        <fullName evidence="8">Sorbitol dehydrogenase</fullName>
        <ecNumber evidence="8">1.1.1.-</ecNumber>
    </submittedName>
</protein>
<dbReference type="Gene3D" id="3.40.50.720">
    <property type="entry name" value="NAD(P)-binding Rossmann-like Domain"/>
    <property type="match status" value="1"/>
</dbReference>
<dbReference type="PANTHER" id="PTHR43161:SF23">
    <property type="entry name" value="(R,R)-BUTANEDIOL DEHYDROGENASE-RELATED"/>
    <property type="match status" value="1"/>
</dbReference>
<evidence type="ECO:0000313" key="9">
    <source>
        <dbReference type="Proteomes" id="UP000216752"/>
    </source>
</evidence>
<keyword evidence="9" id="KW-1185">Reference proteome</keyword>
<dbReference type="EMBL" id="CP155573">
    <property type="protein sequence ID" value="XFO64570.1"/>
    <property type="molecule type" value="Genomic_DNA"/>
</dbReference>
<sequence>MKAAIYHGIENVTVEEMPMPECGPKDVILKTVRAGICGTDIGAYYHGGEAAGIFPENQFGHEMASIVYKVGEEVPSDIKEGMRVFLNPCTSKRPDCGLSLFEIADECGAFSQYVQVQDARIDYNIFPLPENVSFDIGALVEPLAVAMHGVNMGGGKSGDKVVIFGAGMIGLSTYCACIGKGIKDIVVVDVDDWRLKKAEEMGAIPFNSAKGDLLKFLQELYGGDLINAANAPAANIDLYIDTAGVKSIIPSILGMAKQGARLVIVALYHNNIKINPYEIVASEMNVIGSFAYQTPDIKDVISCLEAESTPIEKIITHHFPLDKINEAFDVAKNAKDALKILINYEA</sequence>
<dbReference type="EC" id="1.1.1.-" evidence="8"/>
<feature type="domain" description="Alcohol dehydrogenase-like C-terminal" evidence="6">
    <location>
        <begin position="169"/>
        <end position="305"/>
    </location>
</feature>
<dbReference type="InterPro" id="IPR013154">
    <property type="entry name" value="ADH-like_N"/>
</dbReference>
<evidence type="ECO:0000256" key="5">
    <source>
        <dbReference type="ARBA" id="ARBA00023002"/>
    </source>
</evidence>
<dbReference type="PANTHER" id="PTHR43161">
    <property type="entry name" value="SORBITOL DEHYDROGENASE"/>
    <property type="match status" value="1"/>
</dbReference>
<gene>
    <name evidence="8" type="primary">gutB_1</name>
    <name evidence="8" type="ORF">SPSIL_006720</name>
</gene>
<dbReference type="RefSeq" id="WP_169717871.1">
    <property type="nucleotide sequence ID" value="NZ_CP155573.1"/>
</dbReference>
<dbReference type="InterPro" id="IPR036291">
    <property type="entry name" value="NAD(P)-bd_dom_sf"/>
</dbReference>